<feature type="domain" description="JmjC" evidence="1">
    <location>
        <begin position="1"/>
        <end position="70"/>
    </location>
</feature>
<dbReference type="OrthoDB" id="298344at2759"/>
<feature type="non-terminal residue" evidence="2">
    <location>
        <position position="1"/>
    </location>
</feature>
<keyword evidence="3" id="KW-1185">Reference proteome</keyword>
<dbReference type="AlphaFoldDB" id="A0A9P6FKA2"/>
<accession>A0A9P6FKA2</accession>
<organism evidence="2 3">
    <name type="scientific">Lunasporangiospora selenospora</name>
    <dbReference type="NCBI Taxonomy" id="979761"/>
    <lineage>
        <taxon>Eukaryota</taxon>
        <taxon>Fungi</taxon>
        <taxon>Fungi incertae sedis</taxon>
        <taxon>Mucoromycota</taxon>
        <taxon>Mortierellomycotina</taxon>
        <taxon>Mortierellomycetes</taxon>
        <taxon>Mortierellales</taxon>
        <taxon>Mortierellaceae</taxon>
        <taxon>Lunasporangiospora</taxon>
    </lineage>
</organism>
<dbReference type="InterPro" id="IPR003347">
    <property type="entry name" value="JmjC_dom"/>
</dbReference>
<proteinExistence type="predicted"/>
<dbReference type="SUPFAM" id="SSF51197">
    <property type="entry name" value="Clavaminate synthase-like"/>
    <property type="match status" value="1"/>
</dbReference>
<protein>
    <recommendedName>
        <fullName evidence="1">JmjC domain-containing protein</fullName>
    </recommendedName>
</protein>
<gene>
    <name evidence="2" type="ORF">BGW38_008437</name>
</gene>
<sequence length="70" mass="7972">GHALWFMVAAEDRLKVETLFKRHGYPLALENLVARVEILSKADFPIYVVEQKVGDLIVVPSLGYHQVHDE</sequence>
<evidence type="ECO:0000313" key="3">
    <source>
        <dbReference type="Proteomes" id="UP000780801"/>
    </source>
</evidence>
<dbReference type="Pfam" id="PF02373">
    <property type="entry name" value="JmjC"/>
    <property type="match status" value="1"/>
</dbReference>
<evidence type="ECO:0000313" key="2">
    <source>
        <dbReference type="EMBL" id="KAF9573466.1"/>
    </source>
</evidence>
<dbReference type="EMBL" id="JAABOA010005800">
    <property type="protein sequence ID" value="KAF9573466.1"/>
    <property type="molecule type" value="Genomic_DNA"/>
</dbReference>
<feature type="non-terminal residue" evidence="2">
    <location>
        <position position="70"/>
    </location>
</feature>
<dbReference type="Proteomes" id="UP000780801">
    <property type="component" value="Unassembled WGS sequence"/>
</dbReference>
<dbReference type="Gene3D" id="2.60.120.650">
    <property type="entry name" value="Cupin"/>
    <property type="match status" value="1"/>
</dbReference>
<comment type="caution">
    <text evidence="2">The sequence shown here is derived from an EMBL/GenBank/DDBJ whole genome shotgun (WGS) entry which is preliminary data.</text>
</comment>
<name>A0A9P6FKA2_9FUNG</name>
<dbReference type="PROSITE" id="PS51184">
    <property type="entry name" value="JMJC"/>
    <property type="match status" value="1"/>
</dbReference>
<reference evidence="2" key="1">
    <citation type="journal article" date="2020" name="Fungal Divers.">
        <title>Resolving the Mortierellaceae phylogeny through synthesis of multi-gene phylogenetics and phylogenomics.</title>
        <authorList>
            <person name="Vandepol N."/>
            <person name="Liber J."/>
            <person name="Desiro A."/>
            <person name="Na H."/>
            <person name="Kennedy M."/>
            <person name="Barry K."/>
            <person name="Grigoriev I.V."/>
            <person name="Miller A.N."/>
            <person name="O'Donnell K."/>
            <person name="Stajich J.E."/>
            <person name="Bonito G."/>
        </authorList>
    </citation>
    <scope>NUCLEOTIDE SEQUENCE</scope>
    <source>
        <strain evidence="2">KOD1015</strain>
    </source>
</reference>
<evidence type="ECO:0000259" key="1">
    <source>
        <dbReference type="PROSITE" id="PS51184"/>
    </source>
</evidence>